<dbReference type="OrthoDB" id="4285286at2"/>
<comment type="caution">
    <text evidence="1">The sequence shown here is derived from an EMBL/GenBank/DDBJ whole genome shotgun (WGS) entry which is preliminary data.</text>
</comment>
<protein>
    <submittedName>
        <fullName evidence="1">Uncharacterized protein</fullName>
    </submittedName>
</protein>
<dbReference type="RefSeq" id="WP_073499458.1">
    <property type="nucleotide sequence ID" value="NZ_MPOH02000005.1"/>
</dbReference>
<dbReference type="AlphaFoldDB" id="A0A1V6MXR1"/>
<accession>A0A1V6MXR1</accession>
<reference evidence="2" key="1">
    <citation type="submission" date="2016-11" db="EMBL/GenBank/DDBJ databases">
        <authorList>
            <person name="Schniete J.K."/>
            <person name="Salih T."/>
            <person name="Algora Gallardo L."/>
            <person name="Martinez Fernandez S."/>
            <person name="Herron P.R."/>
        </authorList>
    </citation>
    <scope>NUCLEOTIDE SEQUENCE [LARGE SCALE GENOMIC DNA]</scope>
    <source>
        <strain evidence="2">DSM 41896</strain>
    </source>
</reference>
<gene>
    <name evidence="1" type="ORF">BM536_003550</name>
</gene>
<proteinExistence type="predicted"/>
<dbReference type="EMBL" id="MPOH02000005">
    <property type="protein sequence ID" value="OQD57135.1"/>
    <property type="molecule type" value="Genomic_DNA"/>
</dbReference>
<reference evidence="1 2" key="2">
    <citation type="submission" date="2017-02" db="EMBL/GenBank/DDBJ databases">
        <title>Draft genome sequence of Streptomyces phaeoluteigriseus type strain DSM41896.</title>
        <authorList>
            <person name="Salih T.S."/>
            <person name="Algora Gallardo L."/>
            <person name="Melo Santos T."/>
            <person name="Filgueira Martinez S."/>
            <person name="Herron P.R."/>
        </authorList>
    </citation>
    <scope>NUCLEOTIDE SEQUENCE [LARGE SCALE GENOMIC DNA]</scope>
    <source>
        <strain evidence="1 2">DSM 41896</strain>
    </source>
</reference>
<evidence type="ECO:0000313" key="1">
    <source>
        <dbReference type="EMBL" id="OQD57135.1"/>
    </source>
</evidence>
<evidence type="ECO:0000313" key="2">
    <source>
        <dbReference type="Proteomes" id="UP000184286"/>
    </source>
</evidence>
<name>A0A1V6MXR1_9ACTN</name>
<dbReference type="InterPro" id="IPR046045">
    <property type="entry name" value="DUF6003"/>
</dbReference>
<dbReference type="Pfam" id="PF19466">
    <property type="entry name" value="DUF6003"/>
    <property type="match status" value="1"/>
</dbReference>
<organism evidence="1 2">
    <name type="scientific">Streptomyces phaeoluteigriseus</name>
    <dbReference type="NCBI Taxonomy" id="114686"/>
    <lineage>
        <taxon>Bacteria</taxon>
        <taxon>Bacillati</taxon>
        <taxon>Actinomycetota</taxon>
        <taxon>Actinomycetes</taxon>
        <taxon>Kitasatosporales</taxon>
        <taxon>Streptomycetaceae</taxon>
        <taxon>Streptomyces</taxon>
        <taxon>Streptomyces aurantiacus group</taxon>
    </lineage>
</organism>
<sequence length="149" mass="15772">MSDDALLFVLPERHPRLGAALAAVGELECAGTPAVRGWLQAHGVPASSEYVRIVPAGAEVLIPEDAERLPVPLSEEETVRVEHACAPPSVTDIESELLTFRDTTQDWRSLVHRALTSGIPAPRIAQLTGLDPQDIVQAVGGPSATEPTG</sequence>
<dbReference type="Proteomes" id="UP000184286">
    <property type="component" value="Unassembled WGS sequence"/>
</dbReference>